<keyword evidence="1" id="KW-0812">Transmembrane</keyword>
<dbReference type="PATRIC" id="fig|362787.3.peg.246"/>
<dbReference type="Proteomes" id="UP000031465">
    <property type="component" value="Unassembled WGS sequence"/>
</dbReference>
<proteinExistence type="predicted"/>
<protein>
    <submittedName>
        <fullName evidence="2">Uncharacterized protein</fullName>
    </submittedName>
</protein>
<evidence type="ECO:0000313" key="2">
    <source>
        <dbReference type="EMBL" id="KIC73908.1"/>
    </source>
</evidence>
<accession>A0A0C1HGX4</accession>
<sequence length="294" mass="34191">MSKKEQHNQSPFFRPFLIILLIAAFGGGWWAWENSTLVADWKDRLLHYVDNQDISTLESKYSPEQIINTHRQELVDSDRKTLQEPIQKYYPYLLLDVKYTEDQRPREGVVLWGLTNGEIVLNSDTWETTHGFKDCLDCGASKNDFKIIQALARRQGALTIDELQKELKIEKEIFEPWIESAKQKHLIIQKGQILQLHFENPRFLVLPQTRLKQQIVSKPVTNDQKASKTYTRNQIVNLAQVAFGNDFKIRNEKEIFLPVYRFEVLNPDGSISASEWNALTGQPFQPASFSQRVQ</sequence>
<evidence type="ECO:0000313" key="3">
    <source>
        <dbReference type="Proteomes" id="UP000031465"/>
    </source>
</evidence>
<dbReference type="AlphaFoldDB" id="A0A0C1HGX4"/>
<keyword evidence="1" id="KW-1133">Transmembrane helix</keyword>
<name>A0A0C1HGX4_9BACT</name>
<dbReference type="EMBL" id="JSAN01000017">
    <property type="protein sequence ID" value="KIC73908.1"/>
    <property type="molecule type" value="Genomic_DNA"/>
</dbReference>
<comment type="caution">
    <text evidence="2">The sequence shown here is derived from an EMBL/GenBank/DDBJ whole genome shotgun (WGS) entry which is preliminary data.</text>
</comment>
<feature type="transmembrane region" description="Helical" evidence="1">
    <location>
        <begin position="12"/>
        <end position="32"/>
    </location>
</feature>
<gene>
    <name evidence="2" type="ORF">DB44_AS00040</name>
</gene>
<evidence type="ECO:0000256" key="1">
    <source>
        <dbReference type="SAM" id="Phobius"/>
    </source>
</evidence>
<dbReference type="RefSeq" id="WP_155117080.1">
    <property type="nucleotide sequence ID" value="NZ_JSAN01000017.1"/>
</dbReference>
<keyword evidence="1" id="KW-0472">Membrane</keyword>
<reference evidence="2 3" key="1">
    <citation type="journal article" date="2014" name="Mol. Biol. Evol.">
        <title>Massive expansion of Ubiquitination-related gene families within the Chlamydiae.</title>
        <authorList>
            <person name="Domman D."/>
            <person name="Collingro A."/>
            <person name="Lagkouvardos I."/>
            <person name="Gehre L."/>
            <person name="Weinmaier T."/>
            <person name="Rattei T."/>
            <person name="Subtil A."/>
            <person name="Horn M."/>
        </authorList>
    </citation>
    <scope>NUCLEOTIDE SEQUENCE [LARGE SCALE GENOMIC DNA]</scope>
    <source>
        <strain evidence="2 3">EI2</strain>
    </source>
</reference>
<organism evidence="2 3">
    <name type="scientific">Candidatus Protochlamydia amoebophila</name>
    <dbReference type="NCBI Taxonomy" id="362787"/>
    <lineage>
        <taxon>Bacteria</taxon>
        <taxon>Pseudomonadati</taxon>
        <taxon>Chlamydiota</taxon>
        <taxon>Chlamydiia</taxon>
        <taxon>Parachlamydiales</taxon>
        <taxon>Parachlamydiaceae</taxon>
        <taxon>Candidatus Protochlamydia</taxon>
    </lineage>
</organism>